<keyword evidence="1" id="KW-1133">Transmembrane helix</keyword>
<accession>A0A371EHJ6</accession>
<keyword evidence="1" id="KW-0472">Membrane</keyword>
<protein>
    <submittedName>
        <fullName evidence="2">Uncharacterized protein</fullName>
    </submittedName>
</protein>
<gene>
    <name evidence="2" type="ORF">CR513_55854</name>
</gene>
<feature type="non-terminal residue" evidence="2">
    <location>
        <position position="1"/>
    </location>
</feature>
<organism evidence="2 3">
    <name type="scientific">Mucuna pruriens</name>
    <name type="common">Velvet bean</name>
    <name type="synonym">Dolichos pruriens</name>
    <dbReference type="NCBI Taxonomy" id="157652"/>
    <lineage>
        <taxon>Eukaryota</taxon>
        <taxon>Viridiplantae</taxon>
        <taxon>Streptophyta</taxon>
        <taxon>Embryophyta</taxon>
        <taxon>Tracheophyta</taxon>
        <taxon>Spermatophyta</taxon>
        <taxon>Magnoliopsida</taxon>
        <taxon>eudicotyledons</taxon>
        <taxon>Gunneridae</taxon>
        <taxon>Pentapetalae</taxon>
        <taxon>rosids</taxon>
        <taxon>fabids</taxon>
        <taxon>Fabales</taxon>
        <taxon>Fabaceae</taxon>
        <taxon>Papilionoideae</taxon>
        <taxon>50 kb inversion clade</taxon>
        <taxon>NPAAA clade</taxon>
        <taxon>indigoferoid/millettioid clade</taxon>
        <taxon>Phaseoleae</taxon>
        <taxon>Mucuna</taxon>
    </lineage>
</organism>
<evidence type="ECO:0000313" key="3">
    <source>
        <dbReference type="Proteomes" id="UP000257109"/>
    </source>
</evidence>
<sequence>MLMSFTINVKTNANVWTMTYLFLTVLLDLKRKFYMQYLEEYVVSRKENHVCLLKKSLYDLKQSPRE</sequence>
<keyword evidence="3" id="KW-1185">Reference proteome</keyword>
<comment type="caution">
    <text evidence="2">The sequence shown here is derived from an EMBL/GenBank/DDBJ whole genome shotgun (WGS) entry which is preliminary data.</text>
</comment>
<name>A0A371EHJ6_MUCPR</name>
<reference evidence="2" key="1">
    <citation type="submission" date="2018-05" db="EMBL/GenBank/DDBJ databases">
        <title>Draft genome of Mucuna pruriens seed.</title>
        <authorList>
            <person name="Nnadi N.E."/>
            <person name="Vos R."/>
            <person name="Hasami M.H."/>
            <person name="Devisetty U.K."/>
            <person name="Aguiy J.C."/>
        </authorList>
    </citation>
    <scope>NUCLEOTIDE SEQUENCE [LARGE SCALE GENOMIC DNA]</scope>
    <source>
        <strain evidence="2">JCA_2017</strain>
    </source>
</reference>
<feature type="transmembrane region" description="Helical" evidence="1">
    <location>
        <begin position="12"/>
        <end position="29"/>
    </location>
</feature>
<dbReference type="EMBL" id="QJKJ01013876">
    <property type="protein sequence ID" value="RDX65486.1"/>
    <property type="molecule type" value="Genomic_DNA"/>
</dbReference>
<keyword evidence="1" id="KW-0812">Transmembrane</keyword>
<proteinExistence type="predicted"/>
<dbReference type="Proteomes" id="UP000257109">
    <property type="component" value="Unassembled WGS sequence"/>
</dbReference>
<evidence type="ECO:0000256" key="1">
    <source>
        <dbReference type="SAM" id="Phobius"/>
    </source>
</evidence>
<evidence type="ECO:0000313" key="2">
    <source>
        <dbReference type="EMBL" id="RDX65486.1"/>
    </source>
</evidence>
<dbReference type="AlphaFoldDB" id="A0A371EHJ6"/>